<evidence type="ECO:0000256" key="3">
    <source>
        <dbReference type="ARBA" id="ARBA00023125"/>
    </source>
</evidence>
<dbReference type="InterPro" id="IPR013762">
    <property type="entry name" value="Integrase-like_cat_sf"/>
</dbReference>
<evidence type="ECO:0000259" key="7">
    <source>
        <dbReference type="PROSITE" id="PS51900"/>
    </source>
</evidence>
<sequence>MPLLKLDRLCEGLEKGDWAGFLRDWDRALRAGNHPETTRYNYLLAAAQLGKYLAQESPDYDARDAAKDPTLVTKGHVESFQSWMIETRSASTALNKHKSLQQFFKYLLEEEEIDKSPMARVKQPIVEQKLVAIMGDDDTKKLLDSTKGKTFLALRDEAIIRLYYNTGARLSEIGNLKLTDLDMNTESVLLHGKGAKDRRVRFGPKTSRAIARYLRARAKRKDADKVPQLWLAERGGKPLAPNGIKIMLKRRGATAGVEGTHAHRWRHNFAHEWHKKGGNTGDLMLLLGWASEDMPRRYGASAAAERAQELQSQMGIGERV</sequence>
<comment type="similarity">
    <text evidence="1">Belongs to the 'phage' integrase family.</text>
</comment>
<proteinExistence type="inferred from homology"/>
<dbReference type="SUPFAM" id="SSF56349">
    <property type="entry name" value="DNA breaking-rejoining enzymes"/>
    <property type="match status" value="1"/>
</dbReference>
<dbReference type="InterPro" id="IPR050090">
    <property type="entry name" value="Tyrosine_recombinase_XerCD"/>
</dbReference>
<evidence type="ECO:0000256" key="4">
    <source>
        <dbReference type="ARBA" id="ARBA00023172"/>
    </source>
</evidence>
<keyword evidence="2" id="KW-0229">DNA integration</keyword>
<name>A0ABQ4BMY0_9ACTN</name>
<dbReference type="Proteomes" id="UP000624709">
    <property type="component" value="Unassembled WGS sequence"/>
</dbReference>
<comment type="caution">
    <text evidence="8">The sequence shown here is derived from an EMBL/GenBank/DDBJ whole genome shotgun (WGS) entry which is preliminary data.</text>
</comment>
<evidence type="ECO:0000256" key="1">
    <source>
        <dbReference type="ARBA" id="ARBA00008857"/>
    </source>
</evidence>
<organism evidence="8 9">
    <name type="scientific">Actinoplanes palleronii</name>
    <dbReference type="NCBI Taxonomy" id="113570"/>
    <lineage>
        <taxon>Bacteria</taxon>
        <taxon>Bacillati</taxon>
        <taxon>Actinomycetota</taxon>
        <taxon>Actinomycetes</taxon>
        <taxon>Micromonosporales</taxon>
        <taxon>Micromonosporaceae</taxon>
        <taxon>Actinoplanes</taxon>
    </lineage>
</organism>
<dbReference type="Gene3D" id="1.10.443.10">
    <property type="entry name" value="Intergrase catalytic core"/>
    <property type="match status" value="1"/>
</dbReference>
<dbReference type="PANTHER" id="PTHR30349:SF41">
    <property type="entry name" value="INTEGRASE_RECOMBINASE PROTEIN MJ0367-RELATED"/>
    <property type="match status" value="1"/>
</dbReference>
<dbReference type="InterPro" id="IPR010998">
    <property type="entry name" value="Integrase_recombinase_N"/>
</dbReference>
<dbReference type="PROSITE" id="PS51898">
    <property type="entry name" value="TYR_RECOMBINASE"/>
    <property type="match status" value="1"/>
</dbReference>
<dbReference type="InterPro" id="IPR044068">
    <property type="entry name" value="CB"/>
</dbReference>
<protein>
    <recommendedName>
        <fullName evidence="10">Integrase</fullName>
    </recommendedName>
</protein>
<gene>
    <name evidence="8" type="ORF">Apa02nite_081420</name>
</gene>
<evidence type="ECO:0000256" key="2">
    <source>
        <dbReference type="ARBA" id="ARBA00022908"/>
    </source>
</evidence>
<evidence type="ECO:0000256" key="5">
    <source>
        <dbReference type="PROSITE-ProRule" id="PRU01248"/>
    </source>
</evidence>
<keyword evidence="4" id="KW-0233">DNA recombination</keyword>
<dbReference type="Pfam" id="PF13495">
    <property type="entry name" value="Phage_int_SAM_4"/>
    <property type="match status" value="1"/>
</dbReference>
<keyword evidence="3 5" id="KW-0238">DNA-binding</keyword>
<dbReference type="Gene3D" id="1.10.150.130">
    <property type="match status" value="1"/>
</dbReference>
<evidence type="ECO:0008006" key="10">
    <source>
        <dbReference type="Google" id="ProtNLM"/>
    </source>
</evidence>
<dbReference type="InterPro" id="IPR002104">
    <property type="entry name" value="Integrase_catalytic"/>
</dbReference>
<dbReference type="PROSITE" id="PS51900">
    <property type="entry name" value="CB"/>
    <property type="match status" value="1"/>
</dbReference>
<keyword evidence="9" id="KW-1185">Reference proteome</keyword>
<dbReference type="InterPro" id="IPR004107">
    <property type="entry name" value="Integrase_SAM-like_N"/>
</dbReference>
<feature type="domain" description="Core-binding (CB)" evidence="7">
    <location>
        <begin position="16"/>
        <end position="108"/>
    </location>
</feature>
<dbReference type="Pfam" id="PF00589">
    <property type="entry name" value="Phage_integrase"/>
    <property type="match status" value="1"/>
</dbReference>
<dbReference type="EMBL" id="BOMS01000136">
    <property type="protein sequence ID" value="GIE72034.1"/>
    <property type="molecule type" value="Genomic_DNA"/>
</dbReference>
<dbReference type="PANTHER" id="PTHR30349">
    <property type="entry name" value="PHAGE INTEGRASE-RELATED"/>
    <property type="match status" value="1"/>
</dbReference>
<evidence type="ECO:0000313" key="9">
    <source>
        <dbReference type="Proteomes" id="UP000624709"/>
    </source>
</evidence>
<dbReference type="InterPro" id="IPR011010">
    <property type="entry name" value="DNA_brk_join_enz"/>
</dbReference>
<evidence type="ECO:0000313" key="8">
    <source>
        <dbReference type="EMBL" id="GIE72034.1"/>
    </source>
</evidence>
<accession>A0ABQ4BMY0</accession>
<dbReference type="RefSeq" id="WP_203829789.1">
    <property type="nucleotide sequence ID" value="NZ_BAAATY010000045.1"/>
</dbReference>
<evidence type="ECO:0000259" key="6">
    <source>
        <dbReference type="PROSITE" id="PS51898"/>
    </source>
</evidence>
<feature type="domain" description="Tyr recombinase" evidence="6">
    <location>
        <begin position="129"/>
        <end position="312"/>
    </location>
</feature>
<reference evidence="8 9" key="1">
    <citation type="submission" date="2021-01" db="EMBL/GenBank/DDBJ databases">
        <title>Whole genome shotgun sequence of Actinoplanes palleronii NBRC 14916.</title>
        <authorList>
            <person name="Komaki H."/>
            <person name="Tamura T."/>
        </authorList>
    </citation>
    <scope>NUCLEOTIDE SEQUENCE [LARGE SCALE GENOMIC DNA]</scope>
    <source>
        <strain evidence="8 9">NBRC 14916</strain>
    </source>
</reference>